<dbReference type="SUPFAM" id="SSF57845">
    <property type="entry name" value="B-box zinc-binding domain"/>
    <property type="match status" value="1"/>
</dbReference>
<dbReference type="InterPro" id="IPR001870">
    <property type="entry name" value="B30.2/SPRY"/>
</dbReference>
<dbReference type="PANTHER" id="PTHR24103">
    <property type="entry name" value="E3 UBIQUITIN-PROTEIN LIGASE TRIM"/>
    <property type="match status" value="1"/>
</dbReference>
<dbReference type="SUPFAM" id="SSF49899">
    <property type="entry name" value="Concanavalin A-like lectins/glucanases"/>
    <property type="match status" value="1"/>
</dbReference>
<keyword evidence="9" id="KW-1185">Reference proteome</keyword>
<dbReference type="InterPro" id="IPR003879">
    <property type="entry name" value="Butyrophylin_SPRY"/>
</dbReference>
<dbReference type="PRINTS" id="PR01407">
    <property type="entry name" value="BUTYPHLNCDUF"/>
</dbReference>
<name>A0A8B8YCN0_BALMU</name>
<evidence type="ECO:0000256" key="1">
    <source>
        <dbReference type="ARBA" id="ARBA00022723"/>
    </source>
</evidence>
<keyword evidence="1" id="KW-0479">Metal-binding</keyword>
<organism evidence="9 10">
    <name type="scientific">Balaenoptera musculus</name>
    <name type="common">Blue whale</name>
    <dbReference type="NCBI Taxonomy" id="9771"/>
    <lineage>
        <taxon>Eukaryota</taxon>
        <taxon>Metazoa</taxon>
        <taxon>Chordata</taxon>
        <taxon>Craniata</taxon>
        <taxon>Vertebrata</taxon>
        <taxon>Euteleostomi</taxon>
        <taxon>Mammalia</taxon>
        <taxon>Eutheria</taxon>
        <taxon>Laurasiatheria</taxon>
        <taxon>Artiodactyla</taxon>
        <taxon>Whippomorpha</taxon>
        <taxon>Cetacea</taxon>
        <taxon>Mysticeti</taxon>
        <taxon>Balaenopteridae</taxon>
        <taxon>Balaenoptera</taxon>
    </lineage>
</organism>
<evidence type="ECO:0000313" key="9">
    <source>
        <dbReference type="Proteomes" id="UP000694857"/>
    </source>
</evidence>
<feature type="domain" description="B30.2/SPRY" evidence="8">
    <location>
        <begin position="269"/>
        <end position="464"/>
    </location>
</feature>
<feature type="domain" description="B box-type" evidence="7">
    <location>
        <begin position="88"/>
        <end position="131"/>
    </location>
</feature>
<dbReference type="CDD" id="cd19783">
    <property type="entry name" value="Bbox2_TRIM43-like"/>
    <property type="match status" value="1"/>
</dbReference>
<dbReference type="SMART" id="SM00336">
    <property type="entry name" value="BBOX"/>
    <property type="match status" value="1"/>
</dbReference>
<evidence type="ECO:0000256" key="3">
    <source>
        <dbReference type="ARBA" id="ARBA00022833"/>
    </source>
</evidence>
<dbReference type="GO" id="GO:0008270">
    <property type="term" value="F:zinc ion binding"/>
    <property type="evidence" value="ECO:0007669"/>
    <property type="project" value="UniProtKB-KW"/>
</dbReference>
<evidence type="ECO:0000259" key="8">
    <source>
        <dbReference type="PROSITE" id="PS50188"/>
    </source>
</evidence>
<evidence type="ECO:0000313" key="10">
    <source>
        <dbReference type="RefSeq" id="XP_036717180.1"/>
    </source>
</evidence>
<dbReference type="Gene3D" id="3.30.160.60">
    <property type="entry name" value="Classic Zinc Finger"/>
    <property type="match status" value="1"/>
</dbReference>
<dbReference type="Gene3D" id="2.60.120.920">
    <property type="match status" value="1"/>
</dbReference>
<accession>A0A8B8YCN0</accession>
<dbReference type="AlphaFoldDB" id="A0A8B8YCN0"/>
<dbReference type="InterPro" id="IPR000315">
    <property type="entry name" value="Znf_B-box"/>
</dbReference>
<dbReference type="InterPro" id="IPR050143">
    <property type="entry name" value="TRIM/RBCC"/>
</dbReference>
<reference evidence="10" key="1">
    <citation type="submission" date="2025-08" db="UniProtKB">
        <authorList>
            <consortium name="RefSeq"/>
        </authorList>
    </citation>
    <scope>IDENTIFICATION</scope>
    <source>
        <tissue evidence="10">Epidermis and Blubber</tissue>
    </source>
</reference>
<dbReference type="SMART" id="SM00184">
    <property type="entry name" value="RING"/>
    <property type="match status" value="1"/>
</dbReference>
<dbReference type="Proteomes" id="UP000694857">
    <property type="component" value="Chromosome 8"/>
</dbReference>
<dbReference type="RefSeq" id="XP_036717180.1">
    <property type="nucleotide sequence ID" value="XM_036861285.1"/>
</dbReference>
<evidence type="ECO:0000259" key="7">
    <source>
        <dbReference type="PROSITE" id="PS50119"/>
    </source>
</evidence>
<gene>
    <name evidence="10" type="primary">LOC118899500</name>
</gene>
<protein>
    <submittedName>
        <fullName evidence="10">Tripartite motif-containing protein 43-like</fullName>
    </submittedName>
</protein>
<dbReference type="SMART" id="SM00449">
    <property type="entry name" value="SPRY"/>
    <property type="match status" value="1"/>
</dbReference>
<feature type="domain" description="RING-type" evidence="6">
    <location>
        <begin position="15"/>
        <end position="56"/>
    </location>
</feature>
<dbReference type="Gene3D" id="3.30.40.10">
    <property type="entry name" value="Zinc/RING finger domain, C3HC4 (zinc finger)"/>
    <property type="match status" value="1"/>
</dbReference>
<dbReference type="InterPro" id="IPR001841">
    <property type="entry name" value="Znf_RING"/>
</dbReference>
<dbReference type="PROSITE" id="PS50089">
    <property type="entry name" value="ZF_RING_2"/>
    <property type="match status" value="1"/>
</dbReference>
<dbReference type="Pfam" id="PF15227">
    <property type="entry name" value="zf-C3HC4_4"/>
    <property type="match status" value="1"/>
</dbReference>
<sequence length="592" mass="67812">MDSDIPEAFQKELTCLVCLNYLLDPVTVGCGHSFCRCCLCLFWEQAEDPASCPVCRQRSEQTNLKTNFLLKNLVSIARKANLGQFLNSEEHMCGTHKETKKIFCEANKSLLCLVCSQSQEHRAHRHRSTEEAAEEYWEKLANQMRSLWEKIQEIERNLKKDGRGTDPWMFYVYRYGDMIRKTYQMVTPFLQEEENYYLRSIIKESQKICKQIRKRQEEMSGKKTDLKVIYKELMKMSYKPDVELLQEWGDKLKWSESAQLHMPQPLLPELHARPITGLMDWLNRFRVNIAFNNEVSSQHFRLFDDVRSLKYEHDSLCVSLDGRTSRYFAAWGSRGFTSGKQYWEVDVDGSWDWAVGVCKDSWTRKDDGILKESNRDSFLLVCVKEDHHYRLWTTTPTAPLYIEKPLGRVGVFLDFDSGSMSFVDVAKRSLLWRYEDGLFTSPVRPFICTGHTLLQNIRYGSVCYQDLNILMYVKHHKTSLMCSPRSGGAAHRHRRRTRRGVAAFQTLSGGLCATPATGSPDPAARGPFPPAPAAREQSCREPAGRGRSGAALWPLCARRLGAAAARPEGRQQQLVGLAERSRRNLGAAGTAA</sequence>
<dbReference type="KEGG" id="bmus:118899500"/>
<feature type="region of interest" description="Disordered" evidence="5">
    <location>
        <begin position="513"/>
        <end position="547"/>
    </location>
</feature>
<dbReference type="InterPro" id="IPR043136">
    <property type="entry name" value="B30.2/SPRY_sf"/>
</dbReference>
<dbReference type="PROSITE" id="PS00518">
    <property type="entry name" value="ZF_RING_1"/>
    <property type="match status" value="1"/>
</dbReference>
<proteinExistence type="predicted"/>
<evidence type="ECO:0000259" key="6">
    <source>
        <dbReference type="PROSITE" id="PS50089"/>
    </source>
</evidence>
<dbReference type="InterPro" id="IPR013320">
    <property type="entry name" value="ConA-like_dom_sf"/>
</dbReference>
<dbReference type="PROSITE" id="PS50188">
    <property type="entry name" value="B302_SPRY"/>
    <property type="match status" value="1"/>
</dbReference>
<keyword evidence="2 4" id="KW-0863">Zinc-finger</keyword>
<dbReference type="InterPro" id="IPR017907">
    <property type="entry name" value="Znf_RING_CS"/>
</dbReference>
<dbReference type="OrthoDB" id="9448301at2759"/>
<evidence type="ECO:0000256" key="5">
    <source>
        <dbReference type="SAM" id="MobiDB-lite"/>
    </source>
</evidence>
<dbReference type="Pfam" id="PF00622">
    <property type="entry name" value="SPRY"/>
    <property type="match status" value="1"/>
</dbReference>
<dbReference type="PROSITE" id="PS50119">
    <property type="entry name" value="ZF_BBOX"/>
    <property type="match status" value="1"/>
</dbReference>
<keyword evidence="3" id="KW-0862">Zinc</keyword>
<evidence type="ECO:0000256" key="2">
    <source>
        <dbReference type="ARBA" id="ARBA00022771"/>
    </source>
</evidence>
<dbReference type="InterPro" id="IPR013083">
    <property type="entry name" value="Znf_RING/FYVE/PHD"/>
</dbReference>
<dbReference type="GeneID" id="118899500"/>
<evidence type="ECO:0000256" key="4">
    <source>
        <dbReference type="PROSITE-ProRule" id="PRU00024"/>
    </source>
</evidence>
<dbReference type="SUPFAM" id="SSF57850">
    <property type="entry name" value="RING/U-box"/>
    <property type="match status" value="1"/>
</dbReference>
<dbReference type="InterPro" id="IPR003877">
    <property type="entry name" value="SPRY_dom"/>
</dbReference>